<name>A0A1Y3AR14_EURMA</name>
<dbReference type="InterPro" id="IPR000560">
    <property type="entry name" value="His_Pase_clade-2"/>
</dbReference>
<sequence length="269" mass="31379">MFGHRLIIIIAICAIITFESTISSVIHQPQTDHHDELKLVFLFHRHGERTPYLLYPNDPYKKIITETVGIGQLIEKGKQRLYRLGEYLSQRYYNDNGDRFSIKQKSPRKVYARSSGSERCLQSITLLLAGMFPPEGEWKWNDNLGSLWQPFAIQTVPFEHDTLLNPDYGCPVADHLSNEIYNSEEAENISQNYRNLFKKLANYTGYPSDEMDIVKASYIYDIILSESNFDLPPPEWLDDEMWNGMKILNDYVFSFNSSSRRIQRFRCGL</sequence>
<accession>A0A1Y3AR14</accession>
<evidence type="ECO:0000256" key="2">
    <source>
        <dbReference type="ARBA" id="ARBA00005375"/>
    </source>
</evidence>
<dbReference type="InterPro" id="IPR029033">
    <property type="entry name" value="His_PPase_superfam"/>
</dbReference>
<evidence type="ECO:0000313" key="10">
    <source>
        <dbReference type="Proteomes" id="UP000194236"/>
    </source>
</evidence>
<dbReference type="EMBL" id="MUJZ01068224">
    <property type="protein sequence ID" value="OTF69906.1"/>
    <property type="molecule type" value="Genomic_DNA"/>
</dbReference>
<evidence type="ECO:0000256" key="3">
    <source>
        <dbReference type="ARBA" id="ARBA00012646"/>
    </source>
</evidence>
<comment type="caution">
    <text evidence="9">The sequence shown here is derived from an EMBL/GenBank/DDBJ whole genome shotgun (WGS) entry which is preliminary data.</text>
</comment>
<evidence type="ECO:0000256" key="5">
    <source>
        <dbReference type="ARBA" id="ARBA00022801"/>
    </source>
</evidence>
<organism evidence="9 10">
    <name type="scientific">Euroglyphus maynei</name>
    <name type="common">Mayne's house dust mite</name>
    <dbReference type="NCBI Taxonomy" id="6958"/>
    <lineage>
        <taxon>Eukaryota</taxon>
        <taxon>Metazoa</taxon>
        <taxon>Ecdysozoa</taxon>
        <taxon>Arthropoda</taxon>
        <taxon>Chelicerata</taxon>
        <taxon>Arachnida</taxon>
        <taxon>Acari</taxon>
        <taxon>Acariformes</taxon>
        <taxon>Sarcoptiformes</taxon>
        <taxon>Astigmata</taxon>
        <taxon>Psoroptidia</taxon>
        <taxon>Analgoidea</taxon>
        <taxon>Pyroglyphidae</taxon>
        <taxon>Pyroglyphinae</taxon>
        <taxon>Euroglyphus</taxon>
    </lineage>
</organism>
<dbReference type="Proteomes" id="UP000194236">
    <property type="component" value="Unassembled WGS sequence"/>
</dbReference>
<evidence type="ECO:0000256" key="1">
    <source>
        <dbReference type="ARBA" id="ARBA00000032"/>
    </source>
</evidence>
<keyword evidence="4 8" id="KW-0732">Signal</keyword>
<dbReference type="CDD" id="cd07061">
    <property type="entry name" value="HP_HAP_like"/>
    <property type="match status" value="1"/>
</dbReference>
<dbReference type="PANTHER" id="PTHR11567:SF211">
    <property type="entry name" value="PROSTATIC ACID PHOSPHATASE"/>
    <property type="match status" value="1"/>
</dbReference>
<reference evidence="9 10" key="1">
    <citation type="submission" date="2017-03" db="EMBL/GenBank/DDBJ databases">
        <title>Genome Survey of Euroglyphus maynei.</title>
        <authorList>
            <person name="Arlian L.G."/>
            <person name="Morgan M.S."/>
            <person name="Rider S.D."/>
        </authorList>
    </citation>
    <scope>NUCLEOTIDE SEQUENCE [LARGE SCALE GENOMIC DNA]</scope>
    <source>
        <strain evidence="9">Arlian Lab</strain>
        <tissue evidence="9">Whole body</tissue>
    </source>
</reference>
<dbReference type="Pfam" id="PF00328">
    <property type="entry name" value="His_Phos_2"/>
    <property type="match status" value="1"/>
</dbReference>
<dbReference type="GO" id="GO:0003993">
    <property type="term" value="F:acid phosphatase activity"/>
    <property type="evidence" value="ECO:0007669"/>
    <property type="project" value="UniProtKB-EC"/>
</dbReference>
<dbReference type="OrthoDB" id="6413031at2759"/>
<keyword evidence="10" id="KW-1185">Reference proteome</keyword>
<feature type="chain" id="PRO_5012847689" description="acid phosphatase" evidence="8">
    <location>
        <begin position="24"/>
        <end position="269"/>
    </location>
</feature>
<dbReference type="SUPFAM" id="SSF53254">
    <property type="entry name" value="Phosphoglycerate mutase-like"/>
    <property type="match status" value="1"/>
</dbReference>
<feature type="signal peptide" evidence="8">
    <location>
        <begin position="1"/>
        <end position="23"/>
    </location>
</feature>
<dbReference type="InterPro" id="IPR050645">
    <property type="entry name" value="Histidine_acid_phosphatase"/>
</dbReference>
<comment type="similarity">
    <text evidence="2">Belongs to the histidine acid phosphatase family.</text>
</comment>
<protein>
    <recommendedName>
        <fullName evidence="3">acid phosphatase</fullName>
        <ecNumber evidence="3">3.1.3.2</ecNumber>
    </recommendedName>
</protein>
<evidence type="ECO:0000313" key="9">
    <source>
        <dbReference type="EMBL" id="OTF69906.1"/>
    </source>
</evidence>
<evidence type="ECO:0000256" key="8">
    <source>
        <dbReference type="SAM" id="SignalP"/>
    </source>
</evidence>
<proteinExistence type="inferred from homology"/>
<evidence type="ECO:0000256" key="6">
    <source>
        <dbReference type="ARBA" id="ARBA00023157"/>
    </source>
</evidence>
<dbReference type="PANTHER" id="PTHR11567">
    <property type="entry name" value="ACID PHOSPHATASE-RELATED"/>
    <property type="match status" value="1"/>
</dbReference>
<keyword evidence="6" id="KW-1015">Disulfide bond</keyword>
<keyword evidence="5" id="KW-0378">Hydrolase</keyword>
<dbReference type="Gene3D" id="3.40.50.1240">
    <property type="entry name" value="Phosphoglycerate mutase-like"/>
    <property type="match status" value="1"/>
</dbReference>
<evidence type="ECO:0000256" key="7">
    <source>
        <dbReference type="ARBA" id="ARBA00023180"/>
    </source>
</evidence>
<dbReference type="AlphaFoldDB" id="A0A1Y3AR14"/>
<dbReference type="EC" id="3.1.3.2" evidence="3"/>
<gene>
    <name evidence="9" type="ORF">BLA29_007629</name>
</gene>
<comment type="catalytic activity">
    <reaction evidence="1">
        <text>a phosphate monoester + H2O = an alcohol + phosphate</text>
        <dbReference type="Rhea" id="RHEA:15017"/>
        <dbReference type="ChEBI" id="CHEBI:15377"/>
        <dbReference type="ChEBI" id="CHEBI:30879"/>
        <dbReference type="ChEBI" id="CHEBI:43474"/>
        <dbReference type="ChEBI" id="CHEBI:67140"/>
        <dbReference type="EC" id="3.1.3.2"/>
    </reaction>
</comment>
<evidence type="ECO:0000256" key="4">
    <source>
        <dbReference type="ARBA" id="ARBA00022729"/>
    </source>
</evidence>
<keyword evidence="7" id="KW-0325">Glycoprotein</keyword>